<evidence type="ECO:0000256" key="4">
    <source>
        <dbReference type="HAMAP-Rule" id="MF_00929"/>
    </source>
</evidence>
<dbReference type="GO" id="GO:0005975">
    <property type="term" value="P:carbohydrate metabolic process"/>
    <property type="evidence" value="ECO:0007669"/>
    <property type="project" value="InterPro"/>
</dbReference>
<dbReference type="PANTHER" id="PTHR15108">
    <property type="entry name" value="N-ACYLGLUCOSAMINE-2-EPIMERASE"/>
    <property type="match status" value="1"/>
</dbReference>
<accession>A0A7U3ZML4</accession>
<dbReference type="InterPro" id="IPR028584">
    <property type="entry name" value="Cellobiose_2_epim"/>
</dbReference>
<name>A0A7U3ZML4_RUNSL</name>
<evidence type="ECO:0000256" key="1">
    <source>
        <dbReference type="ARBA" id="ARBA00001470"/>
    </source>
</evidence>
<dbReference type="KEGG" id="rsi:Runsl_3647"/>
<dbReference type="EMBL" id="CP002859">
    <property type="protein sequence ID" value="AEI50005.1"/>
    <property type="molecule type" value="Genomic_DNA"/>
</dbReference>
<reference evidence="5 6" key="2">
    <citation type="journal article" date="2012" name="Stand. Genomic Sci.">
        <title>Complete genome sequence of the aquatic bacterium Runella slithyformis type strain (LSU 4(T)).</title>
        <authorList>
            <person name="Copeland A."/>
            <person name="Zhang X."/>
            <person name="Misra M."/>
            <person name="Lapidus A."/>
            <person name="Nolan M."/>
            <person name="Lucas S."/>
            <person name="Deshpande S."/>
            <person name="Cheng J.F."/>
            <person name="Tapia R."/>
            <person name="Goodwin L.A."/>
            <person name="Pitluck S."/>
            <person name="Liolios K."/>
            <person name="Pagani I."/>
            <person name="Ivanova N."/>
            <person name="Mikhailova N."/>
            <person name="Pati A."/>
            <person name="Chen A."/>
            <person name="Palaniappan K."/>
            <person name="Land M."/>
            <person name="Hauser L."/>
            <person name="Pan C."/>
            <person name="Jeffries C.D."/>
            <person name="Detter J.C."/>
            <person name="Brambilla E.M."/>
            <person name="Rohde M."/>
            <person name="Djao O.D."/>
            <person name="Goker M."/>
            <person name="Sikorski J."/>
            <person name="Tindall B.J."/>
            <person name="Woyke T."/>
            <person name="Bristow J."/>
            <person name="Eisen J.A."/>
            <person name="Markowitz V."/>
            <person name="Hugenholtz P."/>
            <person name="Kyrpides N.C."/>
            <person name="Klenk H.P."/>
            <person name="Mavromatis K."/>
        </authorList>
    </citation>
    <scope>NUCLEOTIDE SEQUENCE [LARGE SCALE GENOMIC DNA]</scope>
    <source>
        <strain evidence="6">ATCC 29530 / DSM 19594 / LMG 11500 / NCIMB 11436 / LSU 4</strain>
    </source>
</reference>
<dbReference type="Gene3D" id="1.50.10.10">
    <property type="match status" value="1"/>
</dbReference>
<dbReference type="Pfam" id="PF07221">
    <property type="entry name" value="GlcNAc_2-epim"/>
    <property type="match status" value="1"/>
</dbReference>
<dbReference type="InterPro" id="IPR012341">
    <property type="entry name" value="6hp_glycosidase-like_sf"/>
</dbReference>
<dbReference type="RefSeq" id="WP_013929308.1">
    <property type="nucleotide sequence ID" value="NC_015703.1"/>
</dbReference>
<comment type="catalytic activity">
    <reaction evidence="1 4">
        <text>D-cellobiose = beta-D-glucosyl-(1-&gt;4)-D-mannopyranose</text>
        <dbReference type="Rhea" id="RHEA:23384"/>
        <dbReference type="ChEBI" id="CHEBI:17057"/>
        <dbReference type="ChEBI" id="CHEBI:47931"/>
        <dbReference type="EC" id="5.1.3.11"/>
    </reaction>
</comment>
<dbReference type="InterPro" id="IPR010819">
    <property type="entry name" value="AGE/CE"/>
</dbReference>
<gene>
    <name evidence="5" type="ordered locus">Runsl_3647</name>
</gene>
<reference evidence="6" key="1">
    <citation type="submission" date="2011-06" db="EMBL/GenBank/DDBJ databases">
        <title>The complete genome of chromosome of Runella slithyformis DSM 19594.</title>
        <authorList>
            <consortium name="US DOE Joint Genome Institute (JGI-PGF)"/>
            <person name="Lucas S."/>
            <person name="Han J."/>
            <person name="Lapidus A."/>
            <person name="Bruce D."/>
            <person name="Goodwin L."/>
            <person name="Pitluck S."/>
            <person name="Peters L."/>
            <person name="Kyrpides N."/>
            <person name="Mavromatis K."/>
            <person name="Ivanova N."/>
            <person name="Ovchinnikova G."/>
            <person name="Zhang X."/>
            <person name="Misra M."/>
            <person name="Detter J.C."/>
            <person name="Tapia R."/>
            <person name="Han C."/>
            <person name="Land M."/>
            <person name="Hauser L."/>
            <person name="Markowitz V."/>
            <person name="Cheng J.-F."/>
            <person name="Hugenholtz P."/>
            <person name="Woyke T."/>
            <person name="Wu D."/>
            <person name="Tindall B."/>
            <person name="Faehrich R."/>
            <person name="Brambilla E."/>
            <person name="Klenk H.-P."/>
            <person name="Eisen J.A."/>
        </authorList>
    </citation>
    <scope>NUCLEOTIDE SEQUENCE [LARGE SCALE GENOMIC DNA]</scope>
    <source>
        <strain evidence="6">ATCC 29530 / DSM 19594 / LMG 11500 / NCIMB 11436 / LSU 4</strain>
    </source>
</reference>
<dbReference type="SUPFAM" id="SSF48208">
    <property type="entry name" value="Six-hairpin glycosidases"/>
    <property type="match status" value="1"/>
</dbReference>
<organism evidence="5 6">
    <name type="scientific">Runella slithyformis (strain ATCC 29530 / DSM 19594 / LMG 11500 / NCIMB 11436 / LSU 4)</name>
    <dbReference type="NCBI Taxonomy" id="761193"/>
    <lineage>
        <taxon>Bacteria</taxon>
        <taxon>Pseudomonadati</taxon>
        <taxon>Bacteroidota</taxon>
        <taxon>Cytophagia</taxon>
        <taxon>Cytophagales</taxon>
        <taxon>Spirosomataceae</taxon>
        <taxon>Runella</taxon>
    </lineage>
</organism>
<sequence>MHLLLQKYKQEIQKELTQVLSFWEAYSLDPINGGFIGKMDFEGTVHPEAEKGGVLNARILWTFSAAFNAGSEESLKIAHRAYHYINQHFRDQTYGGVYWSVDAQGKPLSTRKQVYGLAFTIYGLTEYYRATNHQAALDFALELFELIEKYSFDPEKGGYWEAFTQEWQLLEDARLSEKDRNDPKTMNTHLHIIEAYVNLYQVWPNERVKVKVRHLLDVFENYIIDAQTGHMRLFFDKRWHPQSTAVSFGHDIEASWLLYEAAEVLHDNALLEKWKSIALRMADAAAEGFNEDGSLNHEFDPVTQHWDSHREWWVTAEGMVGYLNAFQLSGDARYLRYVEHLWEFAKTYLINTKIGEWNWGVYDDRSPMKTEDRIGFWKCPYHNARACLEIVKRI</sequence>
<evidence type="ECO:0000256" key="3">
    <source>
        <dbReference type="ARBA" id="ARBA00023235"/>
    </source>
</evidence>
<evidence type="ECO:0000313" key="5">
    <source>
        <dbReference type="EMBL" id="AEI50005.1"/>
    </source>
</evidence>
<dbReference type="EC" id="5.1.3.11" evidence="4"/>
<dbReference type="HAMAP" id="MF_00929">
    <property type="entry name" value="Cellobiose_2_epim"/>
    <property type="match status" value="1"/>
</dbReference>
<dbReference type="InterPro" id="IPR008928">
    <property type="entry name" value="6-hairpin_glycosidase_sf"/>
</dbReference>
<proteinExistence type="inferred from homology"/>
<dbReference type="AlphaFoldDB" id="A0A7U3ZML4"/>
<keyword evidence="3 4" id="KW-0413">Isomerase</keyword>
<comment type="similarity">
    <text evidence="2">Belongs to the N-acylglucosamine 2-epimerase family.</text>
</comment>
<dbReference type="GO" id="GO:0047736">
    <property type="term" value="F:cellobiose epimerase activity"/>
    <property type="evidence" value="ECO:0007669"/>
    <property type="project" value="UniProtKB-UniRule"/>
</dbReference>
<dbReference type="Proteomes" id="UP000000493">
    <property type="component" value="Chromosome"/>
</dbReference>
<evidence type="ECO:0000256" key="2">
    <source>
        <dbReference type="ARBA" id="ARBA00008558"/>
    </source>
</evidence>
<comment type="similarity">
    <text evidence="4">Belongs to the cellobiose 2-epimerase family.</text>
</comment>
<keyword evidence="6" id="KW-1185">Reference proteome</keyword>
<protein>
    <recommendedName>
        <fullName evidence="4">Cellobiose 2-epimerase</fullName>
        <shortName evidence="4">CE</shortName>
        <ecNumber evidence="4">5.1.3.11</ecNumber>
    </recommendedName>
</protein>
<evidence type="ECO:0000313" key="6">
    <source>
        <dbReference type="Proteomes" id="UP000000493"/>
    </source>
</evidence>
<comment type="function">
    <text evidence="4">Catalyzes the reversible epimerization of cellobiose to 4-O-beta-D-glucopyranosyl-D-mannose (Glc-Man).</text>
</comment>